<evidence type="ECO:0000256" key="12">
    <source>
        <dbReference type="SAM" id="MobiDB-lite"/>
    </source>
</evidence>
<organism evidence="14 15">
    <name type="scientific">Malassezia cuniculi</name>
    <dbReference type="NCBI Taxonomy" id="948313"/>
    <lineage>
        <taxon>Eukaryota</taxon>
        <taxon>Fungi</taxon>
        <taxon>Dikarya</taxon>
        <taxon>Basidiomycota</taxon>
        <taxon>Ustilaginomycotina</taxon>
        <taxon>Malasseziomycetes</taxon>
        <taxon>Malasseziales</taxon>
        <taxon>Malasseziaceae</taxon>
        <taxon>Malassezia</taxon>
    </lineage>
</organism>
<keyword evidence="9" id="KW-0539">Nucleus</keyword>
<dbReference type="Gene3D" id="3.90.940.10">
    <property type="match status" value="1"/>
</dbReference>
<feature type="region of interest" description="Disordered" evidence="12">
    <location>
        <begin position="600"/>
        <end position="644"/>
    </location>
</feature>
<dbReference type="GO" id="GO:0003677">
    <property type="term" value="F:DNA binding"/>
    <property type="evidence" value="ECO:0007669"/>
    <property type="project" value="InterPro"/>
</dbReference>
<evidence type="ECO:0000256" key="1">
    <source>
        <dbReference type="ARBA" id="ARBA00004123"/>
    </source>
</evidence>
<dbReference type="Pfam" id="PF01192">
    <property type="entry name" value="RNA_pol_Rpb6"/>
    <property type="match status" value="1"/>
</dbReference>
<feature type="compositionally biased region" description="Basic and acidic residues" evidence="12">
    <location>
        <begin position="726"/>
        <end position="742"/>
    </location>
</feature>
<dbReference type="GO" id="GO:0000428">
    <property type="term" value="C:DNA-directed RNA polymerase complex"/>
    <property type="evidence" value="ECO:0007669"/>
    <property type="project" value="UniProtKB-KW"/>
</dbReference>
<evidence type="ECO:0000256" key="8">
    <source>
        <dbReference type="ARBA" id="ARBA00023163"/>
    </source>
</evidence>
<evidence type="ECO:0000256" key="7">
    <source>
        <dbReference type="ARBA" id="ARBA00022833"/>
    </source>
</evidence>
<evidence type="ECO:0000256" key="9">
    <source>
        <dbReference type="ARBA" id="ARBA00023242"/>
    </source>
</evidence>
<accession>A0AAF0J9N0</accession>
<dbReference type="Proteomes" id="UP001219933">
    <property type="component" value="Chromosome 1"/>
</dbReference>
<dbReference type="GO" id="GO:0006351">
    <property type="term" value="P:DNA-templated transcription"/>
    <property type="evidence" value="ECO:0007669"/>
    <property type="project" value="InterPro"/>
</dbReference>
<dbReference type="InterPro" id="IPR020708">
    <property type="entry name" value="DNA-dir_RNA_polK_14-18kDa_CS"/>
</dbReference>
<feature type="domain" description="C2H2-type" evidence="13">
    <location>
        <begin position="186"/>
        <end position="215"/>
    </location>
</feature>
<feature type="region of interest" description="Disordered" evidence="12">
    <location>
        <begin position="713"/>
        <end position="743"/>
    </location>
</feature>
<dbReference type="PROSITE" id="PS00028">
    <property type="entry name" value="ZINC_FINGER_C2H2_1"/>
    <property type="match status" value="3"/>
</dbReference>
<proteinExistence type="inferred from homology"/>
<dbReference type="SUPFAM" id="SSF57667">
    <property type="entry name" value="beta-beta-alpha zinc fingers"/>
    <property type="match status" value="2"/>
</dbReference>
<dbReference type="FunFam" id="3.30.160.60:FF:002343">
    <property type="entry name" value="Zinc finger protein 33A"/>
    <property type="match status" value="1"/>
</dbReference>
<dbReference type="Pfam" id="PF00096">
    <property type="entry name" value="zf-C2H2"/>
    <property type="match status" value="1"/>
</dbReference>
<evidence type="ECO:0000256" key="11">
    <source>
        <dbReference type="PROSITE-ProRule" id="PRU00042"/>
    </source>
</evidence>
<evidence type="ECO:0000259" key="13">
    <source>
        <dbReference type="PROSITE" id="PS50157"/>
    </source>
</evidence>
<evidence type="ECO:0000313" key="15">
    <source>
        <dbReference type="Proteomes" id="UP001219933"/>
    </source>
</evidence>
<dbReference type="PROSITE" id="PS50157">
    <property type="entry name" value="ZINC_FINGER_C2H2_2"/>
    <property type="match status" value="2"/>
</dbReference>
<dbReference type="GO" id="GO:0008270">
    <property type="term" value="F:zinc ion binding"/>
    <property type="evidence" value="ECO:0007669"/>
    <property type="project" value="UniProtKB-KW"/>
</dbReference>
<dbReference type="PANTHER" id="PTHR47257">
    <property type="entry name" value="PH-RESPONSE TRANSCRIPTION FACTOR PACC/RIM101"/>
    <property type="match status" value="1"/>
</dbReference>
<keyword evidence="5" id="KW-0677">Repeat</keyword>
<feature type="region of interest" description="Disordered" evidence="12">
    <location>
        <begin position="1"/>
        <end position="35"/>
    </location>
</feature>
<dbReference type="InterPro" id="IPR036236">
    <property type="entry name" value="Znf_C2H2_sf"/>
</dbReference>
<keyword evidence="3" id="KW-0678">Repressor</keyword>
<dbReference type="PANTHER" id="PTHR47257:SF1">
    <property type="entry name" value="PH-RESPONSE TRANSCRIPTION FACTOR PACC_RIM101"/>
    <property type="match status" value="1"/>
</dbReference>
<feature type="domain" description="C2H2-type" evidence="13">
    <location>
        <begin position="216"/>
        <end position="243"/>
    </location>
</feature>
<feature type="compositionally biased region" description="Polar residues" evidence="12">
    <location>
        <begin position="320"/>
        <end position="334"/>
    </location>
</feature>
<evidence type="ECO:0000256" key="3">
    <source>
        <dbReference type="ARBA" id="ARBA00022491"/>
    </source>
</evidence>
<feature type="region of interest" description="Disordered" evidence="12">
    <location>
        <begin position="227"/>
        <end position="334"/>
    </location>
</feature>
<evidence type="ECO:0000256" key="6">
    <source>
        <dbReference type="ARBA" id="ARBA00022771"/>
    </source>
</evidence>
<keyword evidence="15" id="KW-1185">Reference proteome</keyword>
<dbReference type="NCBIfam" id="NF002208">
    <property type="entry name" value="PRK01099.1-3"/>
    <property type="match status" value="1"/>
</dbReference>
<gene>
    <name evidence="14" type="ORF">MCUN1_000294</name>
</gene>
<keyword evidence="4" id="KW-0479">Metal-binding</keyword>
<protein>
    <recommendedName>
        <fullName evidence="13">C2H2-type domain-containing protein</fullName>
    </recommendedName>
</protein>
<feature type="compositionally biased region" description="Basic and acidic residues" evidence="12">
    <location>
        <begin position="600"/>
        <end position="616"/>
    </location>
</feature>
<evidence type="ECO:0000256" key="4">
    <source>
        <dbReference type="ARBA" id="ARBA00022723"/>
    </source>
</evidence>
<evidence type="ECO:0000256" key="2">
    <source>
        <dbReference type="ARBA" id="ARBA00022478"/>
    </source>
</evidence>
<sequence>MDPEESGMNEDGLYDEPEFQEGDMEEFAEGFDDDVADDANIVHSPAVDAAGGASGKGKASSERITTPYMTKYEKARILGTRALQISMNAPVLVPTEGEMDPLAIAQKELVAKKIPLIVRRYLPDGSYEDWTRLGSSTDSSDRQGSSDKQVTCEWKDCRMKFDVAEDLYRHLCDEHVGRSSTNNLCLTCHWGNCSASYGKRDHITSHIRIHIPMKPFVCQQCRKSFKRPQDLKKHGRTHSSSVNETGLTPPRTVVEPVDDEKKEHVSPDSRSQSRLSPLALYPRVPASTASSYTKSPSLGPSQQYSMASPNASPMSYGGATYSSPDSNSALSTAASMSPMVSDGVLHPWNDHMATYDRAGHFSPDHIDLDARHHVRVDDTPTVTGMKRTRSTVSDFVEDVQRKRMAPVYNPSMVERLDLLSSSIGNGYELESSLSPFHAMQPDRTTYPQEFNPTRAPRLSQGNSLADINLWLVQLGNSVLRKPDSYSAAEESHWSPPAHDFSQILGQYGLSNIPGVEGVGMSGAGATGIPPNPMLTSAPGMTAPMGYDHVYGMGHHPPTSVIPGSGQLHDAYVPRSFEASMNPQLAPTDKVPQHSFRRVELLTRAPPEARRGERESDAMDVDSDSEESKRVPSPHHYSQEGDATRQRHLNVIINMLVALNKNKSNNPHHEHRVSSRVYPPFPLQSRGQEHSSMRQPRPKQLTRLIPNEMYRSVGNRSTLPVPAPHTVSDRTQHRQATETKHESLPSIAELLSYDV</sequence>
<keyword evidence="2" id="KW-0240">DNA-directed RNA polymerase</keyword>
<dbReference type="GO" id="GO:0045944">
    <property type="term" value="P:positive regulation of transcription by RNA polymerase II"/>
    <property type="evidence" value="ECO:0007669"/>
    <property type="project" value="TreeGrafter"/>
</dbReference>
<dbReference type="SMART" id="SM00355">
    <property type="entry name" value="ZnF_C2H2"/>
    <property type="match status" value="3"/>
</dbReference>
<dbReference type="AlphaFoldDB" id="A0AAF0J9N0"/>
<dbReference type="EMBL" id="CP119877">
    <property type="protein sequence ID" value="WFD33481.1"/>
    <property type="molecule type" value="Genomic_DNA"/>
</dbReference>
<dbReference type="InterPro" id="IPR013087">
    <property type="entry name" value="Znf_C2H2_type"/>
</dbReference>
<dbReference type="InterPro" id="IPR050806">
    <property type="entry name" value="pacC/RIM101"/>
</dbReference>
<evidence type="ECO:0000313" key="14">
    <source>
        <dbReference type="EMBL" id="WFD33481.1"/>
    </source>
</evidence>
<dbReference type="PROSITE" id="PS01111">
    <property type="entry name" value="RNA_POL_K_14KD"/>
    <property type="match status" value="1"/>
</dbReference>
<comment type="subcellular location">
    <subcellularLocation>
        <location evidence="1">Nucleus</location>
    </subcellularLocation>
</comment>
<feature type="compositionally biased region" description="Polar residues" evidence="12">
    <location>
        <begin position="287"/>
        <end position="313"/>
    </location>
</feature>
<dbReference type="SUPFAM" id="SSF63562">
    <property type="entry name" value="RPB6/omega subunit-like"/>
    <property type="match status" value="1"/>
</dbReference>
<feature type="region of interest" description="Disordered" evidence="12">
    <location>
        <begin position="661"/>
        <end position="697"/>
    </location>
</feature>
<dbReference type="InterPro" id="IPR036161">
    <property type="entry name" value="RPB6/omega-like_sf"/>
</dbReference>
<dbReference type="SMART" id="SM01409">
    <property type="entry name" value="RNA_pol_Rpb6"/>
    <property type="match status" value="1"/>
</dbReference>
<dbReference type="Gene3D" id="3.30.160.60">
    <property type="entry name" value="Classic Zinc Finger"/>
    <property type="match status" value="2"/>
</dbReference>
<keyword evidence="7" id="KW-0862">Zinc</keyword>
<evidence type="ECO:0000256" key="10">
    <source>
        <dbReference type="ARBA" id="ARBA00038089"/>
    </source>
</evidence>
<keyword evidence="8" id="KW-0804">Transcription</keyword>
<name>A0AAF0J9N0_9BASI</name>
<evidence type="ECO:0000256" key="5">
    <source>
        <dbReference type="ARBA" id="ARBA00022737"/>
    </source>
</evidence>
<reference evidence="14" key="1">
    <citation type="submission" date="2023-03" db="EMBL/GenBank/DDBJ databases">
        <title>Mating type loci evolution in Malassezia.</title>
        <authorList>
            <person name="Coelho M.A."/>
        </authorList>
    </citation>
    <scope>NUCLEOTIDE SEQUENCE</scope>
    <source>
        <strain evidence="14">CBS 11721</strain>
    </source>
</reference>
<keyword evidence="6 11" id="KW-0863">Zinc-finger</keyword>
<dbReference type="GO" id="GO:0005634">
    <property type="term" value="C:nucleus"/>
    <property type="evidence" value="ECO:0007669"/>
    <property type="project" value="UniProtKB-SubCell"/>
</dbReference>
<dbReference type="InterPro" id="IPR006110">
    <property type="entry name" value="Pol_omega/Rpo6/RPB6"/>
</dbReference>
<dbReference type="GO" id="GO:0003899">
    <property type="term" value="F:DNA-directed RNA polymerase activity"/>
    <property type="evidence" value="ECO:0007669"/>
    <property type="project" value="InterPro"/>
</dbReference>
<comment type="similarity">
    <text evidence="10">Belongs to the pacC/RIM101 family.</text>
</comment>